<dbReference type="EMBL" id="JAUFPN010000005">
    <property type="protein sequence ID" value="MDN3562874.1"/>
    <property type="molecule type" value="Genomic_DNA"/>
</dbReference>
<sequence>MVQIHANARTTPVVRAEIARSTEPPGVLAQRYSVSTETIRKWRRRGPTDCLDRPTIPHKLPWKANDEERAVVCALRRSTNFALDDLTFVVTHFLPHLNRDSIWRILRAEGLNRRAPPPSDQPRRGHGQFRDYDLGFIHIDIKHLPKLQTANGERRKRFLYVAIDRRSRSVHLAVKDDETERSAIAFLKEAAAAFPFRFTHVLTDNGSCFTPGFARACAALGAEHRNTKPRCPQTNGMVERFNGRIGSEVLGITVYSHQKLEQLLRGFNAAYNARRQRVLEGKTPEQVVTERLQLRRKLARGEPEGQAGPADIALARDIVEAAKDVSQPDTLLPATPSWRTACRRAATLRSCSGRASECGCASSTARR</sequence>
<evidence type="ECO:0000259" key="1">
    <source>
        <dbReference type="PROSITE" id="PS50994"/>
    </source>
</evidence>
<dbReference type="SUPFAM" id="SSF53098">
    <property type="entry name" value="Ribonuclease H-like"/>
    <property type="match status" value="1"/>
</dbReference>
<dbReference type="Proteomes" id="UP001529369">
    <property type="component" value="Unassembled WGS sequence"/>
</dbReference>
<dbReference type="InterPro" id="IPR001584">
    <property type="entry name" value="Integrase_cat-core"/>
</dbReference>
<organism evidence="2 3">
    <name type="scientific">Paeniroseomonas aquatica</name>
    <dbReference type="NCBI Taxonomy" id="373043"/>
    <lineage>
        <taxon>Bacteria</taxon>
        <taxon>Pseudomonadati</taxon>
        <taxon>Pseudomonadota</taxon>
        <taxon>Alphaproteobacteria</taxon>
        <taxon>Acetobacterales</taxon>
        <taxon>Acetobacteraceae</taxon>
        <taxon>Paeniroseomonas</taxon>
    </lineage>
</organism>
<keyword evidence="3" id="KW-1185">Reference proteome</keyword>
<dbReference type="InterPro" id="IPR012337">
    <property type="entry name" value="RNaseH-like_sf"/>
</dbReference>
<evidence type="ECO:0000313" key="2">
    <source>
        <dbReference type="EMBL" id="MDN3562874.1"/>
    </source>
</evidence>
<evidence type="ECO:0000313" key="3">
    <source>
        <dbReference type="Proteomes" id="UP001529369"/>
    </source>
</evidence>
<protein>
    <submittedName>
        <fullName evidence="2">IS481 family transposase</fullName>
    </submittedName>
</protein>
<proteinExistence type="predicted"/>
<reference evidence="3" key="1">
    <citation type="journal article" date="2019" name="Int. J. Syst. Evol. Microbiol.">
        <title>The Global Catalogue of Microorganisms (GCM) 10K type strain sequencing project: providing services to taxonomists for standard genome sequencing and annotation.</title>
        <authorList>
            <consortium name="The Broad Institute Genomics Platform"/>
            <consortium name="The Broad Institute Genome Sequencing Center for Infectious Disease"/>
            <person name="Wu L."/>
            <person name="Ma J."/>
        </authorList>
    </citation>
    <scope>NUCLEOTIDE SEQUENCE [LARGE SCALE GENOMIC DNA]</scope>
    <source>
        <strain evidence="3">CECT 7131</strain>
    </source>
</reference>
<dbReference type="PANTHER" id="PTHR35004:SF7">
    <property type="entry name" value="INTEGRASE PROTEIN"/>
    <property type="match status" value="1"/>
</dbReference>
<dbReference type="PANTHER" id="PTHR35004">
    <property type="entry name" value="TRANSPOSASE RV3428C-RELATED"/>
    <property type="match status" value="1"/>
</dbReference>
<accession>A0ABT8A010</accession>
<dbReference type="PROSITE" id="PS50994">
    <property type="entry name" value="INTEGRASE"/>
    <property type="match status" value="1"/>
</dbReference>
<gene>
    <name evidence="2" type="ORF">QWZ14_00560</name>
</gene>
<comment type="caution">
    <text evidence="2">The sequence shown here is derived from an EMBL/GenBank/DDBJ whole genome shotgun (WGS) entry which is preliminary data.</text>
</comment>
<dbReference type="Pfam" id="PF00665">
    <property type="entry name" value="rve"/>
    <property type="match status" value="1"/>
</dbReference>
<feature type="domain" description="Integrase catalytic" evidence="1">
    <location>
        <begin position="118"/>
        <end position="292"/>
    </location>
</feature>
<dbReference type="Gene3D" id="3.30.420.10">
    <property type="entry name" value="Ribonuclease H-like superfamily/Ribonuclease H"/>
    <property type="match status" value="1"/>
</dbReference>
<dbReference type="InterPro" id="IPR036397">
    <property type="entry name" value="RNaseH_sf"/>
</dbReference>
<name>A0ABT8A010_9PROT</name>
<dbReference type="RefSeq" id="WP_290314591.1">
    <property type="nucleotide sequence ID" value="NZ_JAUFPN010000005.1"/>
</dbReference>